<reference evidence="3 4" key="1">
    <citation type="submission" date="2024-01" db="EMBL/GenBank/DDBJ databases">
        <authorList>
            <consortium name="Genoscope - CEA"/>
            <person name="William W."/>
        </authorList>
    </citation>
    <scope>NUCLEOTIDE SEQUENCE [LARGE SCALE GENOMIC DNA]</scope>
    <source>
        <strain evidence="3 4">29B2s-10</strain>
    </source>
</reference>
<dbReference type="Pfam" id="PF13279">
    <property type="entry name" value="4HBT_2"/>
    <property type="match status" value="1"/>
</dbReference>
<keyword evidence="2" id="KW-0472">Membrane</keyword>
<feature type="transmembrane region" description="Helical" evidence="2">
    <location>
        <begin position="6"/>
        <end position="25"/>
    </location>
</feature>
<dbReference type="CDD" id="cd00586">
    <property type="entry name" value="4HBT"/>
    <property type="match status" value="1"/>
</dbReference>
<evidence type="ECO:0000256" key="1">
    <source>
        <dbReference type="ARBA" id="ARBA00038476"/>
    </source>
</evidence>
<evidence type="ECO:0008006" key="5">
    <source>
        <dbReference type="Google" id="ProtNLM"/>
    </source>
</evidence>
<dbReference type="SUPFAM" id="SSF54637">
    <property type="entry name" value="Thioesterase/thiol ester dehydrase-isomerase"/>
    <property type="match status" value="1"/>
</dbReference>
<keyword evidence="2" id="KW-1133">Transmembrane helix</keyword>
<name>A0ABP0EJ37_9ASCO</name>
<dbReference type="PANTHER" id="PTHR12475">
    <property type="match status" value="1"/>
</dbReference>
<evidence type="ECO:0000313" key="3">
    <source>
        <dbReference type="EMBL" id="CAK7911907.1"/>
    </source>
</evidence>
<keyword evidence="2" id="KW-0812">Transmembrane</keyword>
<organism evidence="3 4">
    <name type="scientific">[Candida] anglica</name>
    <dbReference type="NCBI Taxonomy" id="148631"/>
    <lineage>
        <taxon>Eukaryota</taxon>
        <taxon>Fungi</taxon>
        <taxon>Dikarya</taxon>
        <taxon>Ascomycota</taxon>
        <taxon>Saccharomycotina</taxon>
        <taxon>Pichiomycetes</taxon>
        <taxon>Debaryomycetaceae</taxon>
        <taxon>Kurtzmaniella</taxon>
    </lineage>
</organism>
<keyword evidence="4" id="KW-1185">Reference proteome</keyword>
<dbReference type="InterPro" id="IPR029069">
    <property type="entry name" value="HotDog_dom_sf"/>
</dbReference>
<dbReference type="EMBL" id="OZ004258">
    <property type="protein sequence ID" value="CAK7911907.1"/>
    <property type="molecule type" value="Genomic_DNA"/>
</dbReference>
<evidence type="ECO:0000256" key="2">
    <source>
        <dbReference type="SAM" id="Phobius"/>
    </source>
</evidence>
<comment type="similarity">
    <text evidence="1">Belongs to the lcsJ thioesterase family.</text>
</comment>
<dbReference type="Proteomes" id="UP001497600">
    <property type="component" value="Chromosome F"/>
</dbReference>
<evidence type="ECO:0000313" key="4">
    <source>
        <dbReference type="Proteomes" id="UP001497600"/>
    </source>
</evidence>
<sequence length="241" mass="28353">MTPLRILVYIFLLSTYKTLPFAYVIRFYHVIVRNLLFHRSQYNHNNKLNTFGRGVTNPLDVFKPAITKTYVSPLEIDMYLHKSNSTYFIDLDIARTDLVTKVFQKLFFRYFDNDNGHFPKAGKISNFPYVPVAAVETHFKHELRVFQPFEIHSQVLAWDKKWLFILSKFVTKSAKGDEKICAITITKYVFKRGRLTISPEEMLKECGYWSDEVDQLNKKHYPVVQDMATTDKLEELAMAMK</sequence>
<dbReference type="Gene3D" id="3.10.129.10">
    <property type="entry name" value="Hotdog Thioesterase"/>
    <property type="match status" value="1"/>
</dbReference>
<dbReference type="PANTHER" id="PTHR12475:SF4">
    <property type="entry name" value="PROTEIN THEM6"/>
    <property type="match status" value="1"/>
</dbReference>
<proteinExistence type="inferred from homology"/>
<gene>
    <name evidence="3" type="ORF">CAAN4_F04566</name>
</gene>
<protein>
    <recommendedName>
        <fullName evidence="5">Thioesterase domain-containing protein</fullName>
    </recommendedName>
</protein>
<dbReference type="InterPro" id="IPR051490">
    <property type="entry name" value="THEM6_lcsJ_thioesterase"/>
</dbReference>
<accession>A0ABP0EJ37</accession>